<feature type="compositionally biased region" description="Pro residues" evidence="1">
    <location>
        <begin position="32"/>
        <end position="44"/>
    </location>
</feature>
<dbReference type="EMBL" id="GBRH01279381">
    <property type="protein sequence ID" value="JAD18514.1"/>
    <property type="molecule type" value="Transcribed_RNA"/>
</dbReference>
<feature type="region of interest" description="Disordered" evidence="1">
    <location>
        <begin position="1"/>
        <end position="57"/>
    </location>
</feature>
<feature type="compositionally biased region" description="Basic residues" evidence="1">
    <location>
        <begin position="1"/>
        <end position="16"/>
    </location>
</feature>
<organism evidence="2">
    <name type="scientific">Arundo donax</name>
    <name type="common">Giant reed</name>
    <name type="synonym">Donax arundinaceus</name>
    <dbReference type="NCBI Taxonomy" id="35708"/>
    <lineage>
        <taxon>Eukaryota</taxon>
        <taxon>Viridiplantae</taxon>
        <taxon>Streptophyta</taxon>
        <taxon>Embryophyta</taxon>
        <taxon>Tracheophyta</taxon>
        <taxon>Spermatophyta</taxon>
        <taxon>Magnoliopsida</taxon>
        <taxon>Liliopsida</taxon>
        <taxon>Poales</taxon>
        <taxon>Poaceae</taxon>
        <taxon>PACMAD clade</taxon>
        <taxon>Arundinoideae</taxon>
        <taxon>Arundineae</taxon>
        <taxon>Arundo</taxon>
    </lineage>
</organism>
<accession>A0A0A8XWZ1</accession>
<reference evidence="2" key="1">
    <citation type="submission" date="2014-09" db="EMBL/GenBank/DDBJ databases">
        <authorList>
            <person name="Magalhaes I.L.F."/>
            <person name="Oliveira U."/>
            <person name="Santos F.R."/>
            <person name="Vidigal T.H.D.A."/>
            <person name="Brescovit A.D."/>
            <person name="Santos A.J."/>
        </authorList>
    </citation>
    <scope>NUCLEOTIDE SEQUENCE</scope>
    <source>
        <tissue evidence="2">Shoot tissue taken approximately 20 cm above the soil surface</tissue>
    </source>
</reference>
<reference evidence="2" key="2">
    <citation type="journal article" date="2015" name="Data Brief">
        <title>Shoot transcriptome of the giant reed, Arundo donax.</title>
        <authorList>
            <person name="Barrero R.A."/>
            <person name="Guerrero F.D."/>
            <person name="Moolhuijzen P."/>
            <person name="Goolsby J.A."/>
            <person name="Tidwell J."/>
            <person name="Bellgard S.E."/>
            <person name="Bellgard M.I."/>
        </authorList>
    </citation>
    <scope>NUCLEOTIDE SEQUENCE</scope>
    <source>
        <tissue evidence="2">Shoot tissue taken approximately 20 cm above the soil surface</tissue>
    </source>
</reference>
<evidence type="ECO:0000313" key="2">
    <source>
        <dbReference type="EMBL" id="JAD18514.1"/>
    </source>
</evidence>
<name>A0A0A8XWZ1_ARUDO</name>
<proteinExistence type="predicted"/>
<feature type="compositionally biased region" description="Low complexity" evidence="1">
    <location>
        <begin position="17"/>
        <end position="29"/>
    </location>
</feature>
<sequence length="137" mass="15648">MLLLRRVRPVRRHRAAARVSPNPNPSARTSRPRPPLAPPSPLPPQKLLEPRVGSPRRPTHQIYAAACRSARDGRRFGEEQMRGRKQEGSDASLFLPRVLRMPPSFFPSLNQFCRILFRFANRFGFGIYLVASLYFGL</sequence>
<evidence type="ECO:0000256" key="1">
    <source>
        <dbReference type="SAM" id="MobiDB-lite"/>
    </source>
</evidence>
<dbReference type="AlphaFoldDB" id="A0A0A8XWZ1"/>
<protein>
    <submittedName>
        <fullName evidence="2">Uncharacterized protein</fullName>
    </submittedName>
</protein>